<dbReference type="PANTHER" id="PTHR43806">
    <property type="entry name" value="PEPTIDASE S8"/>
    <property type="match status" value="1"/>
</dbReference>
<keyword evidence="7 9" id="KW-0720">Serine protease</keyword>
<feature type="domain" description="Peptidase S8/S53" evidence="12">
    <location>
        <begin position="463"/>
        <end position="700"/>
    </location>
</feature>
<dbReference type="Pfam" id="PF00082">
    <property type="entry name" value="Peptidase_S8"/>
    <property type="match status" value="1"/>
</dbReference>
<dbReference type="InterPro" id="IPR041498">
    <property type="entry name" value="Big_6"/>
</dbReference>
<dbReference type="AlphaFoldDB" id="A0A433HRJ8"/>
<feature type="compositionally biased region" description="Acidic residues" evidence="10">
    <location>
        <begin position="698"/>
        <end position="717"/>
    </location>
</feature>
<evidence type="ECO:0000256" key="2">
    <source>
        <dbReference type="ARBA" id="ARBA00004613"/>
    </source>
</evidence>
<evidence type="ECO:0000259" key="13">
    <source>
        <dbReference type="Pfam" id="PF17936"/>
    </source>
</evidence>
<evidence type="ECO:0000256" key="3">
    <source>
        <dbReference type="ARBA" id="ARBA00011073"/>
    </source>
</evidence>
<dbReference type="EMBL" id="RYZZ01000006">
    <property type="protein sequence ID" value="RUQ30991.1"/>
    <property type="molecule type" value="Genomic_DNA"/>
</dbReference>
<dbReference type="InterPro" id="IPR050131">
    <property type="entry name" value="Peptidase_S8_subtilisin-like"/>
</dbReference>
<comment type="caution">
    <text evidence="14">The sequence shown here is derived from an EMBL/GenBank/DDBJ whole genome shotgun (WGS) entry which is preliminary data.</text>
</comment>
<dbReference type="PROSITE" id="PS51892">
    <property type="entry name" value="SUBTILASE"/>
    <property type="match status" value="1"/>
</dbReference>
<reference evidence="14 15" key="1">
    <citation type="submission" date="2018-12" db="EMBL/GenBank/DDBJ databases">
        <title>Bacillus chawlae sp. nov., Bacillus glennii sp. nov., and Bacillus saganii sp. nov. Isolated from the Vehicle Assembly Building at Kennedy Space Center where the Viking Spacecraft were Assembled.</title>
        <authorList>
            <person name="Seuylemezian A."/>
            <person name="Vaishampayan P."/>
        </authorList>
    </citation>
    <scope>NUCLEOTIDE SEQUENCE [LARGE SCALE GENOMIC DNA]</scope>
    <source>
        <strain evidence="14 15">L5</strain>
    </source>
</reference>
<dbReference type="SUPFAM" id="SSF52743">
    <property type="entry name" value="Subtilisin-like"/>
    <property type="match status" value="1"/>
</dbReference>
<evidence type="ECO:0000256" key="10">
    <source>
        <dbReference type="SAM" id="MobiDB-lite"/>
    </source>
</evidence>
<dbReference type="GO" id="GO:0006508">
    <property type="term" value="P:proteolysis"/>
    <property type="evidence" value="ECO:0007669"/>
    <property type="project" value="UniProtKB-KW"/>
</dbReference>
<keyword evidence="4" id="KW-0964">Secreted</keyword>
<dbReference type="PROSITE" id="PS00138">
    <property type="entry name" value="SUBTILASE_SER"/>
    <property type="match status" value="1"/>
</dbReference>
<evidence type="ECO:0000313" key="15">
    <source>
        <dbReference type="Proteomes" id="UP000267430"/>
    </source>
</evidence>
<evidence type="ECO:0000256" key="1">
    <source>
        <dbReference type="ARBA" id="ARBA00001913"/>
    </source>
</evidence>
<keyword evidence="15" id="KW-1185">Reference proteome</keyword>
<sequence length="1076" mass="116174">MKKGKINCLIALVFMFTLCFSQLPQTKIQAAESDSIIEEQTLTISTPVESTLTSTKNVHWYKVVPSDEDIARFTHFRIKLQSKQELNISVYSSLENAIDNNTFDRYLGYSFEEGPSQIDFPISWKGPYYIKVEYFGQETAEEGTGVIVVQEEAGKNAEAVEPVMTDAPYTISYDGVTLPPSNQSYAEECPAELSTDQRKNGKSILQDLRTIRETVLSRTDNGQDLSSLYYKAAPYITTKMIFGKEAKQTRENVYQDLVQLKSLFVDIAESGSESGYTITDQDQEAINDLYNISRNAVPDSLKEKIDQIADKAGLSNVKGLPVSAILLKAELAETKPKLQDRYIVKLKAGKKLNSIQSDVKKYGVKSINPLKGDASVFENMFVAQLSTTGQSKAAAKQFKATAEKISDLPEVDFVEQVQQYHALSTDSQYSYQWSLKNDGTDGVKNADIQYEKLNDLLKGKNLKDTVIAVVDTGVDHSLADLNSKVNTDSGYNYIDRSSNAMDDNGHGTHVSGIITAAANNQYSMAGINSFAKILPVKVLDAMGSGDTEQIAYGIKYAADHGAKVINLSLGGPYSRTIEYALAYANKKNVTIVAASGNEALDELSYPASSKYAISVGATNRIDLVSDYSNYGKGLDLVAPGTEIPSLVPDGNMTYMSGTSMATPHVAAVAGLLLSENPNLKPNEVEKILTDTAKNVAFEEQDNQPPEDSDYPEDDEEGPYPVKLPQPIPGYDPVSGWGRLNAYGATSAVELKAKVNPILNYHTTVSGTAKSGSIVKVMSGEKIVATGTANRSGVFTVKMPVQKADQMLSVVIKNNSAETAIRAVVEKAPEKPIVNRLTNNDTKITGKAAKGLTVKIKDSTKKVIATSKVKDNGSFEVPLKSKLKEKTVLYITVLDGYKESLEVKVTVADVIPPSAPKISTVSDRDTMLKGKTEAYAALTATVKGKTIGTGKANAKGEFQVKIKKQKAGTEISVTAKDPAGNTSKATKTKVIDKTAPSAPKVTAVTNKSTIIKGKTEPSAAVTVKAGKKTIGTGKANSKGEYSIKIAKQKAYTILSISAKDQVGNTSIAVKSIVKKAK</sequence>
<dbReference type="CDD" id="cd07484">
    <property type="entry name" value="Peptidases_S8_Thermitase_like"/>
    <property type="match status" value="1"/>
</dbReference>
<keyword evidence="11" id="KW-0732">Signal</keyword>
<protein>
    <submittedName>
        <fullName evidence="14">Peptidase S8</fullName>
    </submittedName>
</protein>
<feature type="active site" description="Charge relay system" evidence="9">
    <location>
        <position position="506"/>
    </location>
</feature>
<dbReference type="InterPro" id="IPR036852">
    <property type="entry name" value="Peptidase_S8/S53_dom_sf"/>
</dbReference>
<evidence type="ECO:0000259" key="12">
    <source>
        <dbReference type="Pfam" id="PF00082"/>
    </source>
</evidence>
<comment type="similarity">
    <text evidence="3 9">Belongs to the peptidase S8 family.</text>
</comment>
<keyword evidence="8" id="KW-0106">Calcium</keyword>
<dbReference type="Proteomes" id="UP000267430">
    <property type="component" value="Unassembled WGS sequence"/>
</dbReference>
<organism evidence="14 15">
    <name type="scientific">Peribacillus cavernae</name>
    <dbReference type="NCBI Taxonomy" id="1674310"/>
    <lineage>
        <taxon>Bacteria</taxon>
        <taxon>Bacillati</taxon>
        <taxon>Bacillota</taxon>
        <taxon>Bacilli</taxon>
        <taxon>Bacillales</taxon>
        <taxon>Bacillaceae</taxon>
        <taxon>Peribacillus</taxon>
    </lineage>
</organism>
<dbReference type="PANTHER" id="PTHR43806:SF11">
    <property type="entry name" value="CEREVISIN-RELATED"/>
    <property type="match status" value="1"/>
</dbReference>
<feature type="signal peptide" evidence="11">
    <location>
        <begin position="1"/>
        <end position="21"/>
    </location>
</feature>
<feature type="chain" id="PRO_5038817872" evidence="11">
    <location>
        <begin position="22"/>
        <end position="1076"/>
    </location>
</feature>
<feature type="domain" description="Bacterial Ig" evidence="13">
    <location>
        <begin position="827"/>
        <end position="908"/>
    </location>
</feature>
<proteinExistence type="inferred from homology"/>
<evidence type="ECO:0000313" key="14">
    <source>
        <dbReference type="EMBL" id="RUQ30991.1"/>
    </source>
</evidence>
<keyword evidence="5 9" id="KW-0645">Protease</keyword>
<feature type="active site" description="Charge relay system" evidence="9">
    <location>
        <position position="659"/>
    </location>
</feature>
<dbReference type="RefSeq" id="WP_126863776.1">
    <property type="nucleotide sequence ID" value="NZ_JAUSTX010000005.1"/>
</dbReference>
<accession>A0A433HRJ8</accession>
<dbReference type="GO" id="GO:0004252">
    <property type="term" value="F:serine-type endopeptidase activity"/>
    <property type="evidence" value="ECO:0007669"/>
    <property type="project" value="UniProtKB-UniRule"/>
</dbReference>
<evidence type="ECO:0000256" key="7">
    <source>
        <dbReference type="ARBA" id="ARBA00022825"/>
    </source>
</evidence>
<feature type="domain" description="Bacterial Ig" evidence="13">
    <location>
        <begin position="755"/>
        <end position="821"/>
    </location>
</feature>
<dbReference type="Gene3D" id="3.40.50.200">
    <property type="entry name" value="Peptidase S8/S53 domain"/>
    <property type="match status" value="1"/>
</dbReference>
<evidence type="ECO:0000256" key="6">
    <source>
        <dbReference type="ARBA" id="ARBA00022801"/>
    </source>
</evidence>
<dbReference type="InterPro" id="IPR023828">
    <property type="entry name" value="Peptidase_S8_Ser-AS"/>
</dbReference>
<dbReference type="PROSITE" id="PS00137">
    <property type="entry name" value="SUBTILASE_HIS"/>
    <property type="match status" value="1"/>
</dbReference>
<feature type="active site" description="Charge relay system" evidence="9">
    <location>
        <position position="471"/>
    </location>
</feature>
<feature type="domain" description="Bacterial Ig" evidence="13">
    <location>
        <begin position="912"/>
        <end position="991"/>
    </location>
</feature>
<evidence type="ECO:0000256" key="5">
    <source>
        <dbReference type="ARBA" id="ARBA00022670"/>
    </source>
</evidence>
<dbReference type="InterPro" id="IPR015500">
    <property type="entry name" value="Peptidase_S8_subtilisin-rel"/>
</dbReference>
<comment type="subcellular location">
    <subcellularLocation>
        <location evidence="2">Secreted</location>
    </subcellularLocation>
</comment>
<evidence type="ECO:0000256" key="4">
    <source>
        <dbReference type="ARBA" id="ARBA00022525"/>
    </source>
</evidence>
<dbReference type="InterPro" id="IPR013783">
    <property type="entry name" value="Ig-like_fold"/>
</dbReference>
<dbReference type="InterPro" id="IPR022398">
    <property type="entry name" value="Peptidase_S8_His-AS"/>
</dbReference>
<dbReference type="InterPro" id="IPR000209">
    <property type="entry name" value="Peptidase_S8/S53_dom"/>
</dbReference>
<dbReference type="OrthoDB" id="9798386at2"/>
<name>A0A433HRJ8_9BACI</name>
<dbReference type="Gene3D" id="2.60.40.10">
    <property type="entry name" value="Immunoglobulins"/>
    <property type="match status" value="4"/>
</dbReference>
<dbReference type="InterPro" id="IPR034084">
    <property type="entry name" value="Thermitase-like_dom"/>
</dbReference>
<evidence type="ECO:0000256" key="8">
    <source>
        <dbReference type="ARBA" id="ARBA00022837"/>
    </source>
</evidence>
<keyword evidence="6 9" id="KW-0378">Hydrolase</keyword>
<comment type="cofactor">
    <cofactor evidence="1">
        <name>Ca(2+)</name>
        <dbReference type="ChEBI" id="CHEBI:29108"/>
    </cofactor>
</comment>
<feature type="domain" description="Bacterial Ig" evidence="13">
    <location>
        <begin position="994"/>
        <end position="1071"/>
    </location>
</feature>
<evidence type="ECO:0000256" key="9">
    <source>
        <dbReference type="PROSITE-ProRule" id="PRU01240"/>
    </source>
</evidence>
<dbReference type="Pfam" id="PF17936">
    <property type="entry name" value="Big_6"/>
    <property type="match status" value="4"/>
</dbReference>
<dbReference type="NCBIfam" id="NF033510">
    <property type="entry name" value="Ca_tandemer"/>
    <property type="match status" value="1"/>
</dbReference>
<dbReference type="PRINTS" id="PR00723">
    <property type="entry name" value="SUBTILISIN"/>
</dbReference>
<dbReference type="GO" id="GO:0005576">
    <property type="term" value="C:extracellular region"/>
    <property type="evidence" value="ECO:0007669"/>
    <property type="project" value="UniProtKB-SubCell"/>
</dbReference>
<feature type="region of interest" description="Disordered" evidence="10">
    <location>
        <begin position="695"/>
        <end position="726"/>
    </location>
</feature>
<dbReference type="Gene3D" id="2.60.120.380">
    <property type="match status" value="1"/>
</dbReference>
<evidence type="ECO:0000256" key="11">
    <source>
        <dbReference type="SAM" id="SignalP"/>
    </source>
</evidence>
<gene>
    <name evidence="14" type="ORF">ELQ35_05215</name>
</gene>